<accession>A0A238FBR2</accession>
<dbReference type="EMBL" id="FMSP01000004">
    <property type="protein sequence ID" value="SCV69344.1"/>
    <property type="molecule type" value="Genomic_DNA"/>
</dbReference>
<reference evidence="2" key="1">
    <citation type="submission" date="2016-09" db="EMBL/GenBank/DDBJ databases">
        <authorList>
            <person name="Jeantristanb JTB J.-T."/>
            <person name="Ricardo R."/>
        </authorList>
    </citation>
    <scope>NUCLEOTIDE SEQUENCE [LARGE SCALE GENOMIC DNA]</scope>
</reference>
<name>A0A238FBR2_9BASI</name>
<organism evidence="1 2">
    <name type="scientific">Microbotryum intermedium</name>
    <dbReference type="NCBI Taxonomy" id="269621"/>
    <lineage>
        <taxon>Eukaryota</taxon>
        <taxon>Fungi</taxon>
        <taxon>Dikarya</taxon>
        <taxon>Basidiomycota</taxon>
        <taxon>Pucciniomycotina</taxon>
        <taxon>Microbotryomycetes</taxon>
        <taxon>Microbotryales</taxon>
        <taxon>Microbotryaceae</taxon>
        <taxon>Microbotryum</taxon>
    </lineage>
</organism>
<keyword evidence="2" id="KW-1185">Reference proteome</keyword>
<sequence length="168" mass="19070">MPYLVPPSIRPWADARSAYSQGEELLRHHCASGYRSREVRSKISDTVDYVPLGCEGFWKHLDEVERLKTTITHTVAWLDSVDPKTPLDKASIPFDGDPVKLEHFLKFPGENGTAWLSMETIDAAMRCVQTASLHHSSTSDVISAAHVFYSHDLPANVRNQRFHEDYDF</sequence>
<dbReference type="Proteomes" id="UP000198372">
    <property type="component" value="Unassembled WGS sequence"/>
</dbReference>
<dbReference type="OrthoDB" id="2540579at2759"/>
<protein>
    <submittedName>
        <fullName evidence="1">BQ2448_2364 protein</fullName>
    </submittedName>
</protein>
<proteinExistence type="predicted"/>
<dbReference type="STRING" id="269621.A0A238FBR2"/>
<evidence type="ECO:0000313" key="1">
    <source>
        <dbReference type="EMBL" id="SCV69344.1"/>
    </source>
</evidence>
<dbReference type="AlphaFoldDB" id="A0A238FBR2"/>
<evidence type="ECO:0000313" key="2">
    <source>
        <dbReference type="Proteomes" id="UP000198372"/>
    </source>
</evidence>
<gene>
    <name evidence="1" type="ORF">BQ2448_2364</name>
</gene>